<feature type="transmembrane region" description="Helical" evidence="1">
    <location>
        <begin position="99"/>
        <end position="117"/>
    </location>
</feature>
<keyword evidence="3" id="KW-1185">Reference proteome</keyword>
<sequence>MSMPIAPHIGSHSPLGKVLGDAIGYWERRRVGYNLALAAVVLGWLAVAWTRLRGLFGIEHLLALFVLAVLANMCYCAAYLVDVPVQLSEFRDGWRRRRWLLWLVGTLFGMALAWFWIADEILPAAGT</sequence>
<feature type="transmembrane region" description="Helical" evidence="1">
    <location>
        <begin position="31"/>
        <end position="49"/>
    </location>
</feature>
<reference evidence="2 3" key="1">
    <citation type="submission" date="2024-06" db="EMBL/GenBank/DDBJ databases">
        <authorList>
            <person name="Woo H."/>
        </authorList>
    </citation>
    <scope>NUCLEOTIDE SEQUENCE [LARGE SCALE GENOMIC DNA]</scope>
    <source>
        <strain evidence="2 3">Si-c</strain>
    </source>
</reference>
<dbReference type="Proteomes" id="UP001556220">
    <property type="component" value="Unassembled WGS sequence"/>
</dbReference>
<evidence type="ECO:0000313" key="3">
    <source>
        <dbReference type="Proteomes" id="UP001556220"/>
    </source>
</evidence>
<gene>
    <name evidence="2" type="ORF">ABQJ54_02775</name>
</gene>
<organism evidence="2 3">
    <name type="scientific">Rhodanobacter lycopersici</name>
    <dbReference type="NCBI Taxonomy" id="3162487"/>
    <lineage>
        <taxon>Bacteria</taxon>
        <taxon>Pseudomonadati</taxon>
        <taxon>Pseudomonadota</taxon>
        <taxon>Gammaproteobacteria</taxon>
        <taxon>Lysobacterales</taxon>
        <taxon>Rhodanobacteraceae</taxon>
        <taxon>Rhodanobacter</taxon>
    </lineage>
</organism>
<comment type="caution">
    <text evidence="2">The sequence shown here is derived from an EMBL/GenBank/DDBJ whole genome shotgun (WGS) entry which is preliminary data.</text>
</comment>
<keyword evidence="1" id="KW-0472">Membrane</keyword>
<keyword evidence="1" id="KW-0812">Transmembrane</keyword>
<protein>
    <submittedName>
        <fullName evidence="2">Uncharacterized protein</fullName>
    </submittedName>
</protein>
<proteinExistence type="predicted"/>
<feature type="transmembrane region" description="Helical" evidence="1">
    <location>
        <begin position="61"/>
        <end position="87"/>
    </location>
</feature>
<keyword evidence="1" id="KW-1133">Transmembrane helix</keyword>
<dbReference type="EMBL" id="JBFOHK010000001">
    <property type="protein sequence ID" value="MEW9570660.1"/>
    <property type="molecule type" value="Genomic_DNA"/>
</dbReference>
<accession>A0ABV3QA38</accession>
<name>A0ABV3QA38_9GAMM</name>
<dbReference type="RefSeq" id="WP_367852737.1">
    <property type="nucleotide sequence ID" value="NZ_JBFOHK010000001.1"/>
</dbReference>
<evidence type="ECO:0000313" key="2">
    <source>
        <dbReference type="EMBL" id="MEW9570660.1"/>
    </source>
</evidence>
<evidence type="ECO:0000256" key="1">
    <source>
        <dbReference type="SAM" id="Phobius"/>
    </source>
</evidence>